<proteinExistence type="predicted"/>
<dbReference type="FunFam" id="3.40.50.300:FF:000042">
    <property type="entry name" value="Maltose/maltodextrin ABC transporter, ATP-binding protein"/>
    <property type="match status" value="1"/>
</dbReference>
<dbReference type="GO" id="GO:0140359">
    <property type="term" value="F:ABC-type transporter activity"/>
    <property type="evidence" value="ECO:0007669"/>
    <property type="project" value="InterPro"/>
</dbReference>
<dbReference type="InterPro" id="IPR003439">
    <property type="entry name" value="ABC_transporter-like_ATP-bd"/>
</dbReference>
<evidence type="ECO:0000259" key="4">
    <source>
        <dbReference type="PROSITE" id="PS50893"/>
    </source>
</evidence>
<evidence type="ECO:0000256" key="2">
    <source>
        <dbReference type="ARBA" id="ARBA00022741"/>
    </source>
</evidence>
<organism evidence="5">
    <name type="scientific">Klebsiella pneumoniae</name>
    <dbReference type="NCBI Taxonomy" id="573"/>
    <lineage>
        <taxon>Bacteria</taxon>
        <taxon>Pseudomonadati</taxon>
        <taxon>Pseudomonadota</taxon>
        <taxon>Gammaproteobacteria</taxon>
        <taxon>Enterobacterales</taxon>
        <taxon>Enterobacteriaceae</taxon>
        <taxon>Klebsiella/Raoultella group</taxon>
        <taxon>Klebsiella</taxon>
        <taxon>Klebsiella pneumoniae complex</taxon>
    </lineage>
</organism>
<dbReference type="Pfam" id="PF17912">
    <property type="entry name" value="OB_MalK"/>
    <property type="match status" value="1"/>
</dbReference>
<dbReference type="PROSITE" id="PS50893">
    <property type="entry name" value="ABC_TRANSPORTER_2"/>
    <property type="match status" value="1"/>
</dbReference>
<dbReference type="SUPFAM" id="SSF50331">
    <property type="entry name" value="MOP-like"/>
    <property type="match status" value="1"/>
</dbReference>
<name>A0A809T0Y2_KLEPN</name>
<feature type="domain" description="ABC transporter" evidence="4">
    <location>
        <begin position="1"/>
        <end position="211"/>
    </location>
</feature>
<dbReference type="Gene3D" id="3.40.50.300">
    <property type="entry name" value="P-loop containing nucleotide triphosphate hydrolases"/>
    <property type="match status" value="1"/>
</dbReference>
<keyword evidence="5" id="KW-0614">Plasmid</keyword>
<accession>A0A809T0Y2</accession>
<dbReference type="GO" id="GO:0005524">
    <property type="term" value="F:ATP binding"/>
    <property type="evidence" value="ECO:0007669"/>
    <property type="project" value="UniProtKB-KW"/>
</dbReference>
<geneLocation type="plasmid" evidence="5">
    <name>pC723R_NDM1</name>
</geneLocation>
<reference evidence="5" key="1">
    <citation type="submission" date="2020-01" db="EMBL/GenBank/DDBJ databases">
        <title>Genotype-dependent distribution of carbapenemase genes among Enterobacteriaceae in Thailand.</title>
        <authorList>
            <person name="Takeuchi D."/>
            <person name="Abe R."/>
            <person name="Sakamoto N."/>
            <person name="Sugawara Y."/>
            <person name="Akeda Y."/>
            <person name="Hamada S."/>
        </authorList>
    </citation>
    <scope>NUCLEOTIDE SEQUENCE</scope>
    <source>
        <strain evidence="5">C723R</strain>
        <plasmid evidence="5">pC723R_NDM1</plasmid>
    </source>
</reference>
<evidence type="ECO:0000313" key="5">
    <source>
        <dbReference type="EMBL" id="BBV26912.1"/>
    </source>
</evidence>
<dbReference type="InterPro" id="IPR047641">
    <property type="entry name" value="ABC_transpr_MalK/UgpC-like"/>
</dbReference>
<dbReference type="PANTHER" id="PTHR43875">
    <property type="entry name" value="MALTODEXTRIN IMPORT ATP-BINDING PROTEIN MSMX"/>
    <property type="match status" value="1"/>
</dbReference>
<dbReference type="InterPro" id="IPR040582">
    <property type="entry name" value="OB_MalK-like"/>
</dbReference>
<evidence type="ECO:0000256" key="3">
    <source>
        <dbReference type="ARBA" id="ARBA00022840"/>
    </source>
</evidence>
<dbReference type="SMART" id="SM00382">
    <property type="entry name" value="AAA"/>
    <property type="match status" value="1"/>
</dbReference>
<dbReference type="InterPro" id="IPR017871">
    <property type="entry name" value="ABC_transporter-like_CS"/>
</dbReference>
<keyword evidence="3 5" id="KW-0067">ATP-binding</keyword>
<dbReference type="Gene3D" id="2.40.50.100">
    <property type="match status" value="1"/>
</dbReference>
<dbReference type="GO" id="GO:0055052">
    <property type="term" value="C:ATP-binding cassette (ABC) transporter complex, substrate-binding subunit-containing"/>
    <property type="evidence" value="ECO:0007669"/>
    <property type="project" value="TreeGrafter"/>
</dbReference>
<keyword evidence="1" id="KW-0813">Transport</keyword>
<dbReference type="InterPro" id="IPR015855">
    <property type="entry name" value="ABC_transpr_MalK-like"/>
</dbReference>
<dbReference type="SUPFAM" id="SSF52540">
    <property type="entry name" value="P-loop containing nucleoside triphosphate hydrolases"/>
    <property type="match status" value="1"/>
</dbReference>
<dbReference type="PANTHER" id="PTHR43875:SF1">
    <property type="entry name" value="OSMOPROTECTIVE COMPOUNDS UPTAKE ATP-BINDING PROTEIN GGTA"/>
    <property type="match status" value="1"/>
</dbReference>
<dbReference type="InterPro" id="IPR027417">
    <property type="entry name" value="P-loop_NTPase"/>
</dbReference>
<dbReference type="CDD" id="cd03301">
    <property type="entry name" value="ABC_MalK_N"/>
    <property type="match status" value="1"/>
</dbReference>
<evidence type="ECO:0000256" key="1">
    <source>
        <dbReference type="ARBA" id="ARBA00022448"/>
    </source>
</evidence>
<protein>
    <submittedName>
        <fullName evidence="5">Sugar ABC transporter ATP-binding protein</fullName>
    </submittedName>
</protein>
<keyword evidence="2" id="KW-0547">Nucleotide-binding</keyword>
<dbReference type="PROSITE" id="PS00211">
    <property type="entry name" value="ABC_TRANSPORTER_1"/>
    <property type="match status" value="1"/>
</dbReference>
<dbReference type="InterPro" id="IPR008995">
    <property type="entry name" value="Mo/tungstate-bd_C_term_dom"/>
</dbReference>
<dbReference type="Gene3D" id="2.40.50.140">
    <property type="entry name" value="Nucleic acid-binding proteins"/>
    <property type="match status" value="1"/>
</dbReference>
<dbReference type="GO" id="GO:0008643">
    <property type="term" value="P:carbohydrate transport"/>
    <property type="evidence" value="ECO:0007669"/>
    <property type="project" value="InterPro"/>
</dbReference>
<dbReference type="EMBL" id="LC521847">
    <property type="protein sequence ID" value="BBV26912.1"/>
    <property type="molecule type" value="Genomic_DNA"/>
</dbReference>
<dbReference type="InterPro" id="IPR003593">
    <property type="entry name" value="AAA+_ATPase"/>
</dbReference>
<dbReference type="GO" id="GO:0016887">
    <property type="term" value="F:ATP hydrolysis activity"/>
    <property type="evidence" value="ECO:0007669"/>
    <property type="project" value="InterPro"/>
</dbReference>
<dbReference type="AlphaFoldDB" id="A0A809T0Y2"/>
<dbReference type="Pfam" id="PF00005">
    <property type="entry name" value="ABC_tran"/>
    <property type="match status" value="1"/>
</dbReference>
<dbReference type="InterPro" id="IPR012340">
    <property type="entry name" value="NA-bd_OB-fold"/>
</dbReference>
<sequence>MEVNNEDFVVLVGPSGCGKTTVLNIIAGLENQTSGNVYIEDKLVNNVDPKNRDIAMVFQNYALYPMLTVYDNLSFSLKIRKMKKSVIEQKVNEVAELLGISDLLKRKPRQLSGGQMQRVAIGRAIIRNPKVFLMDEPLSNLDVILRNKTRLEIKNLQENIKGTMIYVTHDQIEAMTMATKIVVMNQGEIQQVGTPYEIYNNPDNMFVAGFIGTPKINFIKCNVLNDEDGTYINLLKSKIYLKTLESISSDEVIVGIRPEDIIIDNTDEIFKVFNKELIGSELLLHCKEDGQEFVVKCKASEDFLNVNFVSVKIEESNLHFFNSFSKQRIKTKKE</sequence>